<reference evidence="1 2" key="1">
    <citation type="journal article" date="2018" name="Front. Microbiol.">
        <title>Genome-Wide Analysis of Corynespora cassiicola Leaf Fall Disease Putative Effectors.</title>
        <authorList>
            <person name="Lopez D."/>
            <person name="Ribeiro S."/>
            <person name="Label P."/>
            <person name="Fumanal B."/>
            <person name="Venisse J.S."/>
            <person name="Kohler A."/>
            <person name="de Oliveira R.R."/>
            <person name="Labutti K."/>
            <person name="Lipzen A."/>
            <person name="Lail K."/>
            <person name="Bauer D."/>
            <person name="Ohm R.A."/>
            <person name="Barry K.W."/>
            <person name="Spatafora J."/>
            <person name="Grigoriev I.V."/>
            <person name="Martin F.M."/>
            <person name="Pujade-Renaud V."/>
        </authorList>
    </citation>
    <scope>NUCLEOTIDE SEQUENCE [LARGE SCALE GENOMIC DNA]</scope>
    <source>
        <strain evidence="1 2">Philippines</strain>
    </source>
</reference>
<evidence type="ECO:0000313" key="1">
    <source>
        <dbReference type="EMBL" id="PSN60790.1"/>
    </source>
</evidence>
<dbReference type="Proteomes" id="UP000240883">
    <property type="component" value="Unassembled WGS sequence"/>
</dbReference>
<accession>A0A2T2N5Y6</accession>
<gene>
    <name evidence="1" type="ORF">BS50DRAFT_197981</name>
</gene>
<keyword evidence="2" id="KW-1185">Reference proteome</keyword>
<proteinExistence type="predicted"/>
<dbReference type="EMBL" id="KZ678147">
    <property type="protein sequence ID" value="PSN60790.1"/>
    <property type="molecule type" value="Genomic_DNA"/>
</dbReference>
<name>A0A2T2N5Y6_CORCC</name>
<protein>
    <submittedName>
        <fullName evidence="1">Uncharacterized protein</fullName>
    </submittedName>
</protein>
<dbReference type="AlphaFoldDB" id="A0A2T2N5Y6"/>
<evidence type="ECO:0000313" key="2">
    <source>
        <dbReference type="Proteomes" id="UP000240883"/>
    </source>
</evidence>
<organism evidence="1 2">
    <name type="scientific">Corynespora cassiicola Philippines</name>
    <dbReference type="NCBI Taxonomy" id="1448308"/>
    <lineage>
        <taxon>Eukaryota</taxon>
        <taxon>Fungi</taxon>
        <taxon>Dikarya</taxon>
        <taxon>Ascomycota</taxon>
        <taxon>Pezizomycotina</taxon>
        <taxon>Dothideomycetes</taxon>
        <taxon>Pleosporomycetidae</taxon>
        <taxon>Pleosporales</taxon>
        <taxon>Corynesporascaceae</taxon>
        <taxon>Corynespora</taxon>
    </lineage>
</organism>
<sequence length="147" mass="16810">MVLFCMLPLLSLLAFNIQNQIDITFIVVYGDGYGSDRIGTYTWVERILWGVLQGRSLLTDGLRRGRAVVLDTPPLAVRRSGVPFLFWSLLPLSYTPHSLQVYLLPSLPTGWGGRFQGWSTLERFILHRKKNGYRIGNVFFVVVRYDS</sequence>